<comment type="caution">
    <text evidence="4">The sequence shown here is derived from an EMBL/GenBank/DDBJ whole genome shotgun (WGS) entry which is preliminary data.</text>
</comment>
<feature type="region of interest" description="Disordered" evidence="3">
    <location>
        <begin position="170"/>
        <end position="191"/>
    </location>
</feature>
<dbReference type="InterPro" id="IPR050745">
    <property type="entry name" value="Multifunctional_regulatory"/>
</dbReference>
<sequence length="760" mass="84136">MDPLSAVANIAALIGLLELSCRVGKKTYELISAIKHASEEVAKLKIELEEIEFLMVNLTRYCRKYQYQHPLTVPESHSALERIGDILRGLRVEYGSIEEIIKKNTLTRAGARDKLRGIKEKMRSLQILAGFNDLAMYDRIGKLAHTFSGLGHATQPTADSAPLMENTSLAKTKKPANHEKSSIRAPNDRNDSCWMEDEEMRSAVLPLMLLKPNIEEALHLFLSQRSGQASLSSQDAAWIGDELKNLLAKCHESAATNLRKQELDDMKPHVQSHGLHKTAINVTGLDLRNQTVSVQNEEITSASCLLQESPTGKTSVRLKFIRNVQSGDTTISDVLLLLAPNPSISRDGVIVSLSRLHSALKQPKIQRWMSTFPVVEPNSPGFACVKLNDIEKLRALLKTRQVSPSMRSTENESLLSLAARLLRFEMCELLLNEGADPNNCRSDGASAIYDVRNAFWYRQENHQVPKALLSQILRLLTRSGCDVNSVALAGSPLHFTISPSISGAEDIQEAEIATLVNLIICLGGEIEYRNTDGLTPLLHNACNPGVHGNTVLRELLQWGADPHAQTLLGEGALHLAIAYSVPVSGHDIPGLRSLQGRLELLLQAGCDPGLKEGKGHTPSDFALSSPRIWFQWCFAIVKIENLSIAHILGQEFPLSDQNGTTHAEKMLDSNQGEHVDQNSSDWEFCSDSEDELCHSKDIGSARACSDLKHIFISWDGKFPWSVDPSCADCGQLCRDGDIQRRKWAAWRIFQGLLRYTPTSR</sequence>
<keyword evidence="2" id="KW-0040">ANK repeat</keyword>
<dbReference type="InterPro" id="IPR036770">
    <property type="entry name" value="Ankyrin_rpt-contain_sf"/>
</dbReference>
<reference evidence="4" key="2">
    <citation type="journal article" date="2023" name="IMA Fungus">
        <title>Comparative genomic study of the Penicillium genus elucidates a diverse pangenome and 15 lateral gene transfer events.</title>
        <authorList>
            <person name="Petersen C."/>
            <person name="Sorensen T."/>
            <person name="Nielsen M.R."/>
            <person name="Sondergaard T.E."/>
            <person name="Sorensen J.L."/>
            <person name="Fitzpatrick D.A."/>
            <person name="Frisvad J.C."/>
            <person name="Nielsen K.L."/>
        </authorList>
    </citation>
    <scope>NUCLEOTIDE SEQUENCE</scope>
    <source>
        <strain evidence="4">IBT 35673</strain>
    </source>
</reference>
<dbReference type="Proteomes" id="UP001147695">
    <property type="component" value="Unassembled WGS sequence"/>
</dbReference>
<protein>
    <recommendedName>
        <fullName evidence="6">Ankyrin repeat protein</fullName>
    </recommendedName>
</protein>
<dbReference type="SUPFAM" id="SSF48403">
    <property type="entry name" value="Ankyrin repeat"/>
    <property type="match status" value="1"/>
</dbReference>
<dbReference type="Gene3D" id="1.25.40.20">
    <property type="entry name" value="Ankyrin repeat-containing domain"/>
    <property type="match status" value="2"/>
</dbReference>
<organism evidence="4 5">
    <name type="scientific">Penicillium brevicompactum</name>
    <dbReference type="NCBI Taxonomy" id="5074"/>
    <lineage>
        <taxon>Eukaryota</taxon>
        <taxon>Fungi</taxon>
        <taxon>Dikarya</taxon>
        <taxon>Ascomycota</taxon>
        <taxon>Pezizomycotina</taxon>
        <taxon>Eurotiomycetes</taxon>
        <taxon>Eurotiomycetidae</taxon>
        <taxon>Eurotiales</taxon>
        <taxon>Aspergillaceae</taxon>
        <taxon>Penicillium</taxon>
    </lineage>
</organism>
<gene>
    <name evidence="4" type="ORF">N7452_006770</name>
</gene>
<evidence type="ECO:0000256" key="2">
    <source>
        <dbReference type="ARBA" id="ARBA00023043"/>
    </source>
</evidence>
<name>A0A9W9UGE9_PENBR</name>
<evidence type="ECO:0000313" key="5">
    <source>
        <dbReference type="Proteomes" id="UP001147695"/>
    </source>
</evidence>
<reference evidence="4" key="1">
    <citation type="submission" date="2022-12" db="EMBL/GenBank/DDBJ databases">
        <authorList>
            <person name="Petersen C."/>
        </authorList>
    </citation>
    <scope>NUCLEOTIDE SEQUENCE</scope>
    <source>
        <strain evidence="4">IBT 35673</strain>
    </source>
</reference>
<feature type="compositionally biased region" description="Basic and acidic residues" evidence="3">
    <location>
        <begin position="176"/>
        <end position="191"/>
    </location>
</feature>
<keyword evidence="1" id="KW-0677">Repeat</keyword>
<dbReference type="EMBL" id="JAPZBQ010000003">
    <property type="protein sequence ID" value="KAJ5340042.1"/>
    <property type="molecule type" value="Genomic_DNA"/>
</dbReference>
<dbReference type="PANTHER" id="PTHR24189">
    <property type="entry name" value="MYOTROPHIN"/>
    <property type="match status" value="1"/>
</dbReference>
<dbReference type="AlphaFoldDB" id="A0A9W9UGE9"/>
<evidence type="ECO:0008006" key="6">
    <source>
        <dbReference type="Google" id="ProtNLM"/>
    </source>
</evidence>
<evidence type="ECO:0000256" key="1">
    <source>
        <dbReference type="ARBA" id="ARBA00022737"/>
    </source>
</evidence>
<dbReference type="PANTHER" id="PTHR24189:SF50">
    <property type="entry name" value="ANKYRIN REPEAT AND SOCS BOX PROTEIN 2"/>
    <property type="match status" value="1"/>
</dbReference>
<evidence type="ECO:0000313" key="4">
    <source>
        <dbReference type="EMBL" id="KAJ5340042.1"/>
    </source>
</evidence>
<evidence type="ECO:0000256" key="3">
    <source>
        <dbReference type="SAM" id="MobiDB-lite"/>
    </source>
</evidence>
<proteinExistence type="predicted"/>
<accession>A0A9W9UGE9</accession>